<protein>
    <submittedName>
        <fullName evidence="1">Uncharacterized protein</fullName>
    </submittedName>
</protein>
<dbReference type="Ensembl" id="ENSCPVT00000026199.1">
    <property type="protein sequence ID" value="ENSCPVP00000025775.1"/>
    <property type="gene ID" value="ENSCPVG00000017127.1"/>
</dbReference>
<proteinExistence type="predicted"/>
<reference evidence="1" key="1">
    <citation type="submission" date="2020-02" db="EMBL/GenBank/DDBJ databases">
        <authorList>
            <person name="Enbody D E."/>
            <person name="Pettersson E M."/>
        </authorList>
    </citation>
    <scope>NUCLEOTIDE SEQUENCE [LARGE SCALE GENOMIC DNA]</scope>
</reference>
<organism evidence="1 2">
    <name type="scientific">Geospiza parvula</name>
    <name type="common">Small tree-finch</name>
    <name type="synonym">Camarhynchus parvulus</name>
    <dbReference type="NCBI Taxonomy" id="87175"/>
    <lineage>
        <taxon>Eukaryota</taxon>
        <taxon>Metazoa</taxon>
        <taxon>Chordata</taxon>
        <taxon>Craniata</taxon>
        <taxon>Vertebrata</taxon>
        <taxon>Euteleostomi</taxon>
        <taxon>Archelosauria</taxon>
        <taxon>Archosauria</taxon>
        <taxon>Dinosauria</taxon>
        <taxon>Saurischia</taxon>
        <taxon>Theropoda</taxon>
        <taxon>Coelurosauria</taxon>
        <taxon>Aves</taxon>
        <taxon>Neognathae</taxon>
        <taxon>Neoaves</taxon>
        <taxon>Telluraves</taxon>
        <taxon>Australaves</taxon>
        <taxon>Passeriformes</taxon>
        <taxon>Thraupidae</taxon>
        <taxon>Camarhynchus</taxon>
    </lineage>
</organism>
<reference evidence="1" key="3">
    <citation type="submission" date="2025-09" db="UniProtKB">
        <authorList>
            <consortium name="Ensembl"/>
        </authorList>
    </citation>
    <scope>IDENTIFICATION</scope>
</reference>
<name>A0A8U8ATM5_GEOPR</name>
<evidence type="ECO:0000313" key="1">
    <source>
        <dbReference type="Ensembl" id="ENSCPVP00000025775.1"/>
    </source>
</evidence>
<dbReference type="AlphaFoldDB" id="A0A8U8ATM5"/>
<sequence>MWPENSVAGFFYPYQEKKRDTLVGSVGVWNLRLSKNIAVLMIYLCTCLSTSWRGKFLGDEPQSQNCILFDNFHLELNCYFTLILLFLLHAQIEVA</sequence>
<evidence type="ECO:0000313" key="2">
    <source>
        <dbReference type="Proteomes" id="UP000694382"/>
    </source>
</evidence>
<dbReference type="Proteomes" id="UP000694382">
    <property type="component" value="Chromosome 3"/>
</dbReference>
<accession>A0A8U8ATM5</accession>
<keyword evidence="2" id="KW-1185">Reference proteome</keyword>
<reference evidence="1" key="2">
    <citation type="submission" date="2025-08" db="UniProtKB">
        <authorList>
            <consortium name="Ensembl"/>
        </authorList>
    </citation>
    <scope>IDENTIFICATION</scope>
</reference>